<dbReference type="Gramene" id="Pp3c18_12330V3.1">
    <property type="protein sequence ID" value="PAC:32982002.CDS.1"/>
    <property type="gene ID" value="Pp3c18_12330"/>
</dbReference>
<reference evidence="1 3" key="1">
    <citation type="journal article" date="2008" name="Science">
        <title>The Physcomitrella genome reveals evolutionary insights into the conquest of land by plants.</title>
        <authorList>
            <person name="Rensing S."/>
            <person name="Lang D."/>
            <person name="Zimmer A."/>
            <person name="Terry A."/>
            <person name="Salamov A."/>
            <person name="Shapiro H."/>
            <person name="Nishiyama T."/>
            <person name="Perroud P.-F."/>
            <person name="Lindquist E."/>
            <person name="Kamisugi Y."/>
            <person name="Tanahashi T."/>
            <person name="Sakakibara K."/>
            <person name="Fujita T."/>
            <person name="Oishi K."/>
            <person name="Shin-I T."/>
            <person name="Kuroki Y."/>
            <person name="Toyoda A."/>
            <person name="Suzuki Y."/>
            <person name="Hashimoto A."/>
            <person name="Yamaguchi K."/>
            <person name="Sugano A."/>
            <person name="Kohara Y."/>
            <person name="Fujiyama A."/>
            <person name="Anterola A."/>
            <person name="Aoki S."/>
            <person name="Ashton N."/>
            <person name="Barbazuk W.B."/>
            <person name="Barker E."/>
            <person name="Bennetzen J."/>
            <person name="Bezanilla M."/>
            <person name="Blankenship R."/>
            <person name="Cho S.H."/>
            <person name="Dutcher S."/>
            <person name="Estelle M."/>
            <person name="Fawcett J.A."/>
            <person name="Gundlach H."/>
            <person name="Hanada K."/>
            <person name="Heyl A."/>
            <person name="Hicks K.A."/>
            <person name="Hugh J."/>
            <person name="Lohr M."/>
            <person name="Mayer K."/>
            <person name="Melkozernov A."/>
            <person name="Murata T."/>
            <person name="Nelson D."/>
            <person name="Pils B."/>
            <person name="Prigge M."/>
            <person name="Reiss B."/>
            <person name="Renner T."/>
            <person name="Rombauts S."/>
            <person name="Rushton P."/>
            <person name="Sanderfoot A."/>
            <person name="Schween G."/>
            <person name="Shiu S.-H."/>
            <person name="Stueber K."/>
            <person name="Theodoulou F.L."/>
            <person name="Tu H."/>
            <person name="Van de Peer Y."/>
            <person name="Verrier P.J."/>
            <person name="Waters E."/>
            <person name="Wood A."/>
            <person name="Yang L."/>
            <person name="Cove D."/>
            <person name="Cuming A."/>
            <person name="Hasebe M."/>
            <person name="Lucas S."/>
            <person name="Mishler D.B."/>
            <person name="Reski R."/>
            <person name="Grigoriev I."/>
            <person name="Quatrano R.S."/>
            <person name="Boore J.L."/>
        </authorList>
    </citation>
    <scope>NUCLEOTIDE SEQUENCE [LARGE SCALE GENOMIC DNA]</scope>
    <source>
        <strain evidence="2 3">cv. Gransden 2004</strain>
    </source>
</reference>
<dbReference type="PaxDb" id="3218-PP1S3_593V6.1"/>
<name>A0A2K1J0S8_PHYPA</name>
<reference evidence="1 3" key="2">
    <citation type="journal article" date="2018" name="Plant J.">
        <title>The Physcomitrella patens chromosome-scale assembly reveals moss genome structure and evolution.</title>
        <authorList>
            <person name="Lang D."/>
            <person name="Ullrich K.K."/>
            <person name="Murat F."/>
            <person name="Fuchs J."/>
            <person name="Jenkins J."/>
            <person name="Haas F.B."/>
            <person name="Piednoel M."/>
            <person name="Gundlach H."/>
            <person name="Van Bel M."/>
            <person name="Meyberg R."/>
            <person name="Vives C."/>
            <person name="Morata J."/>
            <person name="Symeonidi A."/>
            <person name="Hiss M."/>
            <person name="Muchero W."/>
            <person name="Kamisugi Y."/>
            <person name="Saleh O."/>
            <person name="Blanc G."/>
            <person name="Decker E.L."/>
            <person name="van Gessel N."/>
            <person name="Grimwood J."/>
            <person name="Hayes R.D."/>
            <person name="Graham S.W."/>
            <person name="Gunter L.E."/>
            <person name="McDaniel S.F."/>
            <person name="Hoernstein S.N.W."/>
            <person name="Larsson A."/>
            <person name="Li F.W."/>
            <person name="Perroud P.F."/>
            <person name="Phillips J."/>
            <person name="Ranjan P."/>
            <person name="Rokshar D.S."/>
            <person name="Rothfels C.J."/>
            <person name="Schneider L."/>
            <person name="Shu S."/>
            <person name="Stevenson D.W."/>
            <person name="Thummler F."/>
            <person name="Tillich M."/>
            <person name="Villarreal Aguilar J.C."/>
            <person name="Widiez T."/>
            <person name="Wong G.K."/>
            <person name="Wymore A."/>
            <person name="Zhang Y."/>
            <person name="Zimmer A.D."/>
            <person name="Quatrano R.S."/>
            <person name="Mayer K.F.X."/>
            <person name="Goodstein D."/>
            <person name="Casacuberta J.M."/>
            <person name="Vandepoele K."/>
            <person name="Reski R."/>
            <person name="Cuming A.C."/>
            <person name="Tuskan G.A."/>
            <person name="Maumus F."/>
            <person name="Salse J."/>
            <person name="Schmutz J."/>
            <person name="Rensing S.A."/>
        </authorList>
    </citation>
    <scope>NUCLEOTIDE SEQUENCE [LARGE SCALE GENOMIC DNA]</scope>
    <source>
        <strain evidence="2 3">cv. Gransden 2004</strain>
    </source>
</reference>
<keyword evidence="3" id="KW-1185">Reference proteome</keyword>
<organism evidence="1">
    <name type="scientific">Physcomitrium patens</name>
    <name type="common">Spreading-leaved earth moss</name>
    <name type="synonym">Physcomitrella patens</name>
    <dbReference type="NCBI Taxonomy" id="3218"/>
    <lineage>
        <taxon>Eukaryota</taxon>
        <taxon>Viridiplantae</taxon>
        <taxon>Streptophyta</taxon>
        <taxon>Embryophyta</taxon>
        <taxon>Bryophyta</taxon>
        <taxon>Bryophytina</taxon>
        <taxon>Bryopsida</taxon>
        <taxon>Funariidae</taxon>
        <taxon>Funariales</taxon>
        <taxon>Funariaceae</taxon>
        <taxon>Physcomitrium</taxon>
    </lineage>
</organism>
<gene>
    <name evidence="1" type="ORF">PHYPA_023033</name>
</gene>
<reference evidence="2" key="3">
    <citation type="submission" date="2020-12" db="UniProtKB">
        <authorList>
            <consortium name="EnsemblPlants"/>
        </authorList>
    </citation>
    <scope>IDENTIFICATION</scope>
</reference>
<sequence>MEVVPDWCNENKKIVWMETTAVADPALDPVLNKPQAMVAWLIEHDTLLETLEPWQVVE</sequence>
<evidence type="ECO:0000313" key="2">
    <source>
        <dbReference type="EnsemblPlants" id="PAC:32982002.CDS.1"/>
    </source>
</evidence>
<dbReference type="EMBL" id="ABEU02000018">
    <property type="protein sequence ID" value="PNR35134.1"/>
    <property type="molecule type" value="Genomic_DNA"/>
</dbReference>
<evidence type="ECO:0000313" key="3">
    <source>
        <dbReference type="Proteomes" id="UP000006727"/>
    </source>
</evidence>
<dbReference type="InParanoid" id="A0A2K1J0S8"/>
<dbReference type="EnsemblPlants" id="Pp3c18_12330V3.1">
    <property type="protein sequence ID" value="PAC:32982002.CDS.1"/>
    <property type="gene ID" value="Pp3c18_12330"/>
</dbReference>
<dbReference type="AlphaFoldDB" id="A0A2K1J0S8"/>
<proteinExistence type="predicted"/>
<dbReference type="Proteomes" id="UP000006727">
    <property type="component" value="Chromosome 18"/>
</dbReference>
<protein>
    <submittedName>
        <fullName evidence="1 2">Uncharacterized protein</fullName>
    </submittedName>
</protein>
<accession>A0A2K1J0S8</accession>
<evidence type="ECO:0000313" key="1">
    <source>
        <dbReference type="EMBL" id="PNR35134.1"/>
    </source>
</evidence>